<dbReference type="AlphaFoldDB" id="A0A917HM42"/>
<dbReference type="PANTHER" id="PTHR30329">
    <property type="entry name" value="STATOR ELEMENT OF FLAGELLAR MOTOR COMPLEX"/>
    <property type="match status" value="1"/>
</dbReference>
<comment type="caution">
    <text evidence="6">The sequence shown here is derived from an EMBL/GenBank/DDBJ whole genome shotgun (WGS) entry which is preliminary data.</text>
</comment>
<dbReference type="Pfam" id="PF00691">
    <property type="entry name" value="OmpA"/>
    <property type="match status" value="1"/>
</dbReference>
<accession>A0A917HM42</accession>
<keyword evidence="3" id="KW-0998">Cell outer membrane</keyword>
<dbReference type="Gene3D" id="3.30.1330.60">
    <property type="entry name" value="OmpA-like domain"/>
    <property type="match status" value="1"/>
</dbReference>
<reference evidence="6" key="2">
    <citation type="submission" date="2020-09" db="EMBL/GenBank/DDBJ databases">
        <authorList>
            <person name="Sun Q."/>
            <person name="Zhou Y."/>
        </authorList>
    </citation>
    <scope>NUCLEOTIDE SEQUENCE</scope>
    <source>
        <strain evidence="6">CGMCC 1.12195</strain>
    </source>
</reference>
<dbReference type="InterPro" id="IPR050330">
    <property type="entry name" value="Bact_OuterMem_StrucFunc"/>
</dbReference>
<dbReference type="InterPro" id="IPR006665">
    <property type="entry name" value="OmpA-like"/>
</dbReference>
<keyword evidence="2 4" id="KW-0472">Membrane</keyword>
<evidence type="ECO:0000256" key="3">
    <source>
        <dbReference type="ARBA" id="ARBA00023237"/>
    </source>
</evidence>
<comment type="subcellular location">
    <subcellularLocation>
        <location evidence="1">Cell outer membrane</location>
    </subcellularLocation>
</comment>
<dbReference type="InterPro" id="IPR006664">
    <property type="entry name" value="OMP_bac"/>
</dbReference>
<name>A0A917HM42_9SPHI</name>
<dbReference type="PANTHER" id="PTHR30329:SF21">
    <property type="entry name" value="LIPOPROTEIN YIAD-RELATED"/>
    <property type="match status" value="1"/>
</dbReference>
<organism evidence="6 7">
    <name type="scientific">Parapedobacter pyrenivorans</name>
    <dbReference type="NCBI Taxonomy" id="1305674"/>
    <lineage>
        <taxon>Bacteria</taxon>
        <taxon>Pseudomonadati</taxon>
        <taxon>Bacteroidota</taxon>
        <taxon>Sphingobacteriia</taxon>
        <taxon>Sphingobacteriales</taxon>
        <taxon>Sphingobacteriaceae</taxon>
        <taxon>Parapedobacter</taxon>
    </lineage>
</organism>
<evidence type="ECO:0000313" key="7">
    <source>
        <dbReference type="Proteomes" id="UP000660862"/>
    </source>
</evidence>
<dbReference type="SUPFAM" id="SSF103088">
    <property type="entry name" value="OmpA-like"/>
    <property type="match status" value="1"/>
</dbReference>
<dbReference type="PRINTS" id="PR01021">
    <property type="entry name" value="OMPADOMAIN"/>
</dbReference>
<evidence type="ECO:0000256" key="4">
    <source>
        <dbReference type="PROSITE-ProRule" id="PRU00473"/>
    </source>
</evidence>
<sequence length="596" mass="66159">MEIVMKNSLRVALAVLFVWLMWNHEVKSQERFPWQVGVFGGISPTLGTYHGDTAQANLGYVGGFFADHYFGGGDFGAGIDVRMIQHPLWGGDSVLFRNGYTATTYHNAKRFQHMGLAVGPTYRFRTGKFELELFAKGGILFQQFPNYTRELVYETADVRGGMITQSVVIRRTANSADKALAWMGVGGLRLNYELARNLSVFVQGDYLSTLGTRFGGKPSEFFIEELPITQPLTEGHFVENPYEFFAEKLEIRRAFAQAVNIAAGIKYAFGKRRDSKPLVAPPPAEVVALKPKQEESKDIVVVVKDKQTGLALGGVKVTVEGAGIEHTTTTNAIGETERLVAVANGTYHVSGEKNGIEATIATITPVDFERAGQTIYKELLHDDPRFTLVGETVECETEQYMSGINTMLTNETTAANISQVSDVEGKFIFQLEQQSAYNVVANQSGKYSQTERVSTIGLDRSKTLYVTLKLGVCALERGTSWIVKNILYDFDKSDIRHDAALVLDNVVNVLRQNPTLRIELSSHTDSRGNDAYNLRLSQRRAEAAVDYLVSKGISRDRMVARGYGETRLINACANGMDCSEEDHEQNRRTEINVLSY</sequence>
<dbReference type="CDD" id="cd07185">
    <property type="entry name" value="OmpA_C-like"/>
    <property type="match status" value="1"/>
</dbReference>
<evidence type="ECO:0000256" key="2">
    <source>
        <dbReference type="ARBA" id="ARBA00023136"/>
    </source>
</evidence>
<dbReference type="InterPro" id="IPR036737">
    <property type="entry name" value="OmpA-like_sf"/>
</dbReference>
<dbReference type="GO" id="GO:0009279">
    <property type="term" value="C:cell outer membrane"/>
    <property type="evidence" value="ECO:0007669"/>
    <property type="project" value="UniProtKB-SubCell"/>
</dbReference>
<dbReference type="PROSITE" id="PS51123">
    <property type="entry name" value="OMPA_2"/>
    <property type="match status" value="1"/>
</dbReference>
<dbReference type="Gene3D" id="2.60.40.1120">
    <property type="entry name" value="Carboxypeptidase-like, regulatory domain"/>
    <property type="match status" value="1"/>
</dbReference>
<reference evidence="6" key="1">
    <citation type="journal article" date="2014" name="Int. J. Syst. Evol. Microbiol.">
        <title>Complete genome sequence of Corynebacterium casei LMG S-19264T (=DSM 44701T), isolated from a smear-ripened cheese.</title>
        <authorList>
            <consortium name="US DOE Joint Genome Institute (JGI-PGF)"/>
            <person name="Walter F."/>
            <person name="Albersmeier A."/>
            <person name="Kalinowski J."/>
            <person name="Ruckert C."/>
        </authorList>
    </citation>
    <scope>NUCLEOTIDE SEQUENCE</scope>
    <source>
        <strain evidence="6">CGMCC 1.12195</strain>
    </source>
</reference>
<evidence type="ECO:0000313" key="6">
    <source>
        <dbReference type="EMBL" id="GGG83334.1"/>
    </source>
</evidence>
<dbReference type="Proteomes" id="UP000660862">
    <property type="component" value="Unassembled WGS sequence"/>
</dbReference>
<feature type="domain" description="OmpA-like" evidence="5">
    <location>
        <begin position="475"/>
        <end position="596"/>
    </location>
</feature>
<dbReference type="EMBL" id="BMER01000001">
    <property type="protein sequence ID" value="GGG83334.1"/>
    <property type="molecule type" value="Genomic_DNA"/>
</dbReference>
<evidence type="ECO:0000256" key="1">
    <source>
        <dbReference type="ARBA" id="ARBA00004442"/>
    </source>
</evidence>
<proteinExistence type="predicted"/>
<keyword evidence="7" id="KW-1185">Reference proteome</keyword>
<protein>
    <recommendedName>
        <fullName evidence="5">OmpA-like domain-containing protein</fullName>
    </recommendedName>
</protein>
<gene>
    <name evidence="6" type="ORF">GCM10007415_15500</name>
</gene>
<evidence type="ECO:0000259" key="5">
    <source>
        <dbReference type="PROSITE" id="PS51123"/>
    </source>
</evidence>